<dbReference type="Pfam" id="PF18862">
    <property type="entry name" value="ApeA_NTD1"/>
    <property type="match status" value="1"/>
</dbReference>
<sequence>MLSAEVVYGSSHDGDPIILYKCYKKFDQLSLPSHYINASFYVGTALIGADFSRKKEIRFKKISITYHYLDNWVGVSGIKLEVTSDLYENFKCRYEAPAPIDIYLKNGIKARLEVLPEITRRKIPRKEVCIKEKVYLTVEAPGGLSLKEIRRYVFFVSESFFSFNF</sequence>
<dbReference type="Proteomes" id="UP000016856">
    <property type="component" value="Unassembled WGS sequence"/>
</dbReference>
<comment type="caution">
    <text evidence="2">The sequence shown here is derived from an EMBL/GenBank/DDBJ whole genome shotgun (WGS) entry which is preliminary data.</text>
</comment>
<protein>
    <recommendedName>
        <fullName evidence="1">ApeA N-terminal domain-containing protein</fullName>
    </recommendedName>
</protein>
<proteinExistence type="predicted"/>
<gene>
    <name evidence="2" type="ORF">O163_13320</name>
</gene>
<feature type="domain" description="ApeA N-terminal" evidence="1">
    <location>
        <begin position="5"/>
        <end position="154"/>
    </location>
</feature>
<dbReference type="EMBL" id="AXDC01000048">
    <property type="protein sequence ID" value="ERM90910.1"/>
    <property type="molecule type" value="Genomic_DNA"/>
</dbReference>
<organism evidence="2 3">
    <name type="scientific">Caldanaerobacter subterraneus subsp. yonseiensis KB-1</name>
    <dbReference type="NCBI Taxonomy" id="1388761"/>
    <lineage>
        <taxon>Bacteria</taxon>
        <taxon>Bacillati</taxon>
        <taxon>Bacillota</taxon>
        <taxon>Clostridia</taxon>
        <taxon>Thermoanaerobacterales</taxon>
        <taxon>Thermoanaerobacteraceae</taxon>
        <taxon>Caldanaerobacter</taxon>
    </lineage>
</organism>
<accession>U5CDC0</accession>
<dbReference type="AlphaFoldDB" id="U5CDC0"/>
<evidence type="ECO:0000313" key="3">
    <source>
        <dbReference type="Proteomes" id="UP000016856"/>
    </source>
</evidence>
<dbReference type="PATRIC" id="fig|1388761.3.peg.2671"/>
<evidence type="ECO:0000259" key="1">
    <source>
        <dbReference type="Pfam" id="PF18862"/>
    </source>
</evidence>
<name>U5CDC0_CALSX</name>
<evidence type="ECO:0000313" key="2">
    <source>
        <dbReference type="EMBL" id="ERM90910.1"/>
    </source>
</evidence>
<reference evidence="2 3" key="1">
    <citation type="journal article" date="2013" name="Genome Announc.">
        <title>Draft Genome Sequence of an Anaerobic and Extremophilic Bacterium, Caldanaerobacter yonseiensis, Isolated from a Geothermal Hot Stream.</title>
        <authorList>
            <person name="Lee S.J."/>
            <person name="Lee Y.J."/>
            <person name="Park G.S."/>
            <person name="Kim B.C."/>
            <person name="Lee S.J."/>
            <person name="Shin J.H."/>
            <person name="Lee D.W."/>
        </authorList>
    </citation>
    <scope>NUCLEOTIDE SEQUENCE [LARGE SCALE GENOMIC DNA]</scope>
    <source>
        <strain evidence="2 3">KB-1</strain>
    </source>
</reference>
<dbReference type="InterPro" id="IPR041223">
    <property type="entry name" value="ApeA_NTD"/>
</dbReference>